<dbReference type="Pfam" id="PF00561">
    <property type="entry name" value="Abhydrolase_1"/>
    <property type="match status" value="1"/>
</dbReference>
<protein>
    <recommendedName>
        <fullName evidence="1">AB hydrolase-1 domain-containing protein</fullName>
    </recommendedName>
</protein>
<dbReference type="InterPro" id="IPR029058">
    <property type="entry name" value="AB_hydrolase_fold"/>
</dbReference>
<dbReference type="HOGENOM" id="CLU_020336_50_1_6"/>
<evidence type="ECO:0000259" key="1">
    <source>
        <dbReference type="Pfam" id="PF00561"/>
    </source>
</evidence>
<dbReference type="KEGG" id="xfs:D934_10795"/>
<proteinExistence type="predicted"/>
<evidence type="ECO:0000313" key="3">
    <source>
        <dbReference type="Proteomes" id="UP000027215"/>
    </source>
</evidence>
<dbReference type="AlphaFoldDB" id="A0A060HF23"/>
<name>A0A060HF23_XYLFS</name>
<dbReference type="ESTHER" id="xylfa-q3r0z0">
    <property type="family name" value="6_AlphaBeta_hydrolase"/>
</dbReference>
<dbReference type="PANTHER" id="PTHR43433:SF5">
    <property type="entry name" value="AB HYDROLASE-1 DOMAIN-CONTAINING PROTEIN"/>
    <property type="match status" value="1"/>
</dbReference>
<gene>
    <name evidence="2" type="ORF">D934_10795</name>
</gene>
<feature type="domain" description="AB hydrolase-1" evidence="1">
    <location>
        <begin position="42"/>
        <end position="147"/>
    </location>
</feature>
<dbReference type="GO" id="GO:0004806">
    <property type="term" value="F:triacylglycerol lipase activity"/>
    <property type="evidence" value="ECO:0007669"/>
    <property type="project" value="TreeGrafter"/>
</dbReference>
<dbReference type="SUPFAM" id="SSF53474">
    <property type="entry name" value="alpha/beta-Hydrolases"/>
    <property type="match status" value="1"/>
</dbReference>
<reference evidence="2 3" key="1">
    <citation type="submission" date="2013-08" db="EMBL/GenBank/DDBJ databases">
        <authorList>
            <person name="Stouthamer R."/>
            <person name="Nunney L."/>
        </authorList>
    </citation>
    <scope>NUCLEOTIDE SEQUENCE [LARGE SCALE GENOMIC DNA]</scope>
    <source>
        <strain evidence="3">ann-1</strain>
    </source>
</reference>
<sequence length="280" mass="30534">MTSEYAEFPFRITFENNTMSYVKSFDGTSLWYEVHGHAGGTPVLLIAGNACDHAVWNYVLADFSAERQVIVFDHRGTGKSDDHFPESWSTRDFAKDASAVLQAAGVKHAHIYGHSMGGRVAQWLATDRPDVTLSLILGATSIGEKHGIPLTAATTKAMRDNDSVQLMAMCYPDDWVMAHPEEAMSGAPNPRSAEAFQAHIRASGEHDAWEIASLINAPTLVIHGSDDGITPSGNAGILAARIPGACLHMLEKARHVYWAGHPEVNIIISEFMKEAERLKP</sequence>
<dbReference type="PATRIC" id="fig|155920.8.peg.2527"/>
<dbReference type="InterPro" id="IPR000073">
    <property type="entry name" value="AB_hydrolase_1"/>
</dbReference>
<dbReference type="PANTHER" id="PTHR43433">
    <property type="entry name" value="HYDROLASE, ALPHA/BETA FOLD FAMILY PROTEIN"/>
    <property type="match status" value="1"/>
</dbReference>
<dbReference type="InterPro" id="IPR050471">
    <property type="entry name" value="AB_hydrolase"/>
</dbReference>
<dbReference type="GO" id="GO:0046503">
    <property type="term" value="P:glycerolipid catabolic process"/>
    <property type="evidence" value="ECO:0007669"/>
    <property type="project" value="TreeGrafter"/>
</dbReference>
<organism evidence="2 3">
    <name type="scientific">Xylella fastidiosa subsp. sandyi Ann-1</name>
    <dbReference type="NCBI Taxonomy" id="155920"/>
    <lineage>
        <taxon>Bacteria</taxon>
        <taxon>Pseudomonadati</taxon>
        <taxon>Pseudomonadota</taxon>
        <taxon>Gammaproteobacteria</taxon>
        <taxon>Lysobacterales</taxon>
        <taxon>Lysobacteraceae</taxon>
        <taxon>Xylella</taxon>
    </lineage>
</organism>
<dbReference type="PRINTS" id="PR00111">
    <property type="entry name" value="ABHYDROLASE"/>
</dbReference>
<accession>A0A060HF23</accession>
<evidence type="ECO:0000313" key="2">
    <source>
        <dbReference type="EMBL" id="AIC11542.1"/>
    </source>
</evidence>
<dbReference type="Gene3D" id="3.40.50.1820">
    <property type="entry name" value="alpha/beta hydrolase"/>
    <property type="match status" value="1"/>
</dbReference>
<dbReference type="Proteomes" id="UP000027215">
    <property type="component" value="Chromosome"/>
</dbReference>
<dbReference type="EMBL" id="CP006696">
    <property type="protein sequence ID" value="AIC11542.1"/>
    <property type="molecule type" value="Genomic_DNA"/>
</dbReference>